<protein>
    <submittedName>
        <fullName evidence="2">Uncharacterized protein</fullName>
    </submittedName>
</protein>
<dbReference type="AlphaFoldDB" id="A0A9Q1QI61"/>
<keyword evidence="3" id="KW-1185">Reference proteome</keyword>
<dbReference type="Proteomes" id="UP001153076">
    <property type="component" value="Unassembled WGS sequence"/>
</dbReference>
<keyword evidence="1" id="KW-0472">Membrane</keyword>
<accession>A0A9Q1QI61</accession>
<evidence type="ECO:0000313" key="3">
    <source>
        <dbReference type="Proteomes" id="UP001153076"/>
    </source>
</evidence>
<dbReference type="EMBL" id="JAKOGI010000126">
    <property type="protein sequence ID" value="KAJ8443097.1"/>
    <property type="molecule type" value="Genomic_DNA"/>
</dbReference>
<name>A0A9Q1QI61_9CARY</name>
<feature type="transmembrane region" description="Helical" evidence="1">
    <location>
        <begin position="234"/>
        <end position="254"/>
    </location>
</feature>
<comment type="caution">
    <text evidence="2">The sequence shown here is derived from an EMBL/GenBank/DDBJ whole genome shotgun (WGS) entry which is preliminary data.</text>
</comment>
<reference evidence="2" key="1">
    <citation type="submission" date="2022-04" db="EMBL/GenBank/DDBJ databases">
        <title>Carnegiea gigantea Genome sequencing and assembly v2.</title>
        <authorList>
            <person name="Copetti D."/>
            <person name="Sanderson M.J."/>
            <person name="Burquez A."/>
            <person name="Wojciechowski M.F."/>
        </authorList>
    </citation>
    <scope>NUCLEOTIDE SEQUENCE</scope>
    <source>
        <strain evidence="2">SGP5-SGP5p</strain>
        <tissue evidence="2">Aerial part</tissue>
    </source>
</reference>
<keyword evidence="1" id="KW-1133">Transmembrane helix</keyword>
<gene>
    <name evidence="2" type="ORF">Cgig2_030865</name>
</gene>
<evidence type="ECO:0000313" key="2">
    <source>
        <dbReference type="EMBL" id="KAJ8443097.1"/>
    </source>
</evidence>
<keyword evidence="1" id="KW-0812">Transmembrane</keyword>
<organism evidence="2 3">
    <name type="scientific">Carnegiea gigantea</name>
    <dbReference type="NCBI Taxonomy" id="171969"/>
    <lineage>
        <taxon>Eukaryota</taxon>
        <taxon>Viridiplantae</taxon>
        <taxon>Streptophyta</taxon>
        <taxon>Embryophyta</taxon>
        <taxon>Tracheophyta</taxon>
        <taxon>Spermatophyta</taxon>
        <taxon>Magnoliopsida</taxon>
        <taxon>eudicotyledons</taxon>
        <taxon>Gunneridae</taxon>
        <taxon>Pentapetalae</taxon>
        <taxon>Caryophyllales</taxon>
        <taxon>Cactineae</taxon>
        <taxon>Cactaceae</taxon>
        <taxon>Cactoideae</taxon>
        <taxon>Echinocereeae</taxon>
        <taxon>Carnegiea</taxon>
    </lineage>
</organism>
<proteinExistence type="predicted"/>
<feature type="transmembrane region" description="Helical" evidence="1">
    <location>
        <begin position="191"/>
        <end position="214"/>
    </location>
</feature>
<evidence type="ECO:0000256" key="1">
    <source>
        <dbReference type="SAM" id="Phobius"/>
    </source>
</evidence>
<sequence>MWCGILQTPWSSDLLCYFHLETSQGANAPEFEAAEIPSSPERQECFVTNKEEVGYSTDFMSEEAIGLQVSGQIFGQNVVVYLFLGCTVVGKGPGFSSFKSTKYCCFDVPGRICGPGNPTQARGYATCFRVHSGSKQLVWSCVGFHMWRQIFLLYVDDGGNEVTELGVHNLPGASCIVDCHTLSTALRLRRLWTLFGFVSCGQLMFGYFSWTLNLNSGIFKLLVPADEGTTGLEFSQFLMFVLILLVSDAISAVFDWSA</sequence>